<evidence type="ECO:0000313" key="3">
    <source>
        <dbReference type="Proteomes" id="UP000787635"/>
    </source>
</evidence>
<dbReference type="InterPro" id="IPR002938">
    <property type="entry name" value="FAD-bd"/>
</dbReference>
<dbReference type="SUPFAM" id="SSF51905">
    <property type="entry name" value="FAD/NAD(P)-binding domain"/>
    <property type="match status" value="1"/>
</dbReference>
<accession>A0ABX1E8A6</accession>
<sequence length="94" mass="9137">MTPVLVLGGGPAGAAAAIALARAGAAPLLVERLAGPAEKVCGEFLGADAAALLAGLGVDLAALGAVPIRRALFGAGRRRSALGLPFVAWSLPRA</sequence>
<feature type="domain" description="FAD-binding" evidence="1">
    <location>
        <begin position="2"/>
        <end position="60"/>
    </location>
</feature>
<comment type="caution">
    <text evidence="2">The sequence shown here is derived from an EMBL/GenBank/DDBJ whole genome shotgun (WGS) entry which is preliminary data.</text>
</comment>
<evidence type="ECO:0000259" key="1">
    <source>
        <dbReference type="Pfam" id="PF01494"/>
    </source>
</evidence>
<keyword evidence="3" id="KW-1185">Reference proteome</keyword>
<dbReference type="InterPro" id="IPR036188">
    <property type="entry name" value="FAD/NAD-bd_sf"/>
</dbReference>
<reference evidence="2 3" key="1">
    <citation type="submission" date="2020-03" db="EMBL/GenBank/DDBJ databases">
        <title>Roseomonas selenitidurans sp. nov. isolated from urban soil.</title>
        <authorList>
            <person name="Liu H."/>
        </authorList>
    </citation>
    <scope>NUCLEOTIDE SEQUENCE [LARGE SCALE GENOMIC DNA]</scope>
    <source>
        <strain evidence="2 3">BU-1</strain>
    </source>
</reference>
<organism evidence="2 3">
    <name type="scientific">Falsiroseomonas selenitidurans</name>
    <dbReference type="NCBI Taxonomy" id="2716335"/>
    <lineage>
        <taxon>Bacteria</taxon>
        <taxon>Pseudomonadati</taxon>
        <taxon>Pseudomonadota</taxon>
        <taxon>Alphaproteobacteria</taxon>
        <taxon>Acetobacterales</taxon>
        <taxon>Roseomonadaceae</taxon>
        <taxon>Falsiroseomonas</taxon>
    </lineage>
</organism>
<evidence type="ECO:0000313" key="2">
    <source>
        <dbReference type="EMBL" id="NKC33422.1"/>
    </source>
</evidence>
<dbReference type="RefSeq" id="WP_209318698.1">
    <property type="nucleotide sequence ID" value="NZ_JAAVNE010000044.1"/>
</dbReference>
<protein>
    <submittedName>
        <fullName evidence="2">Oxidoreductase</fullName>
    </submittedName>
</protein>
<dbReference type="Pfam" id="PF01494">
    <property type="entry name" value="FAD_binding_3"/>
    <property type="match status" value="1"/>
</dbReference>
<dbReference type="Proteomes" id="UP000787635">
    <property type="component" value="Unassembled WGS sequence"/>
</dbReference>
<feature type="non-terminal residue" evidence="2">
    <location>
        <position position="94"/>
    </location>
</feature>
<gene>
    <name evidence="2" type="ORF">HEQ75_21350</name>
</gene>
<name>A0ABX1E8A6_9PROT</name>
<dbReference type="Gene3D" id="3.50.50.60">
    <property type="entry name" value="FAD/NAD(P)-binding domain"/>
    <property type="match status" value="1"/>
</dbReference>
<dbReference type="EMBL" id="JAAVNE010000044">
    <property type="protein sequence ID" value="NKC33422.1"/>
    <property type="molecule type" value="Genomic_DNA"/>
</dbReference>
<proteinExistence type="predicted"/>